<dbReference type="RefSeq" id="WP_305006311.1">
    <property type="nucleotide sequence ID" value="NZ_JAUQSY010000005.1"/>
</dbReference>
<protein>
    <recommendedName>
        <fullName evidence="4">DUF1206 domain-containing protein</fullName>
    </recommendedName>
</protein>
<organism evidence="2 3">
    <name type="scientific">Hymenobacter aranciens</name>
    <dbReference type="NCBI Taxonomy" id="3063996"/>
    <lineage>
        <taxon>Bacteria</taxon>
        <taxon>Pseudomonadati</taxon>
        <taxon>Bacteroidota</taxon>
        <taxon>Cytophagia</taxon>
        <taxon>Cytophagales</taxon>
        <taxon>Hymenobacteraceae</taxon>
        <taxon>Hymenobacter</taxon>
    </lineage>
</organism>
<reference evidence="2" key="1">
    <citation type="submission" date="2023-07" db="EMBL/GenBank/DDBJ databases">
        <authorList>
            <person name="Kim M.K."/>
        </authorList>
    </citation>
    <scope>NUCLEOTIDE SEQUENCE</scope>
    <source>
        <strain evidence="2">ASUV-10-1</strain>
    </source>
</reference>
<accession>A0ABT9B9W1</accession>
<keyword evidence="1" id="KW-1133">Transmembrane helix</keyword>
<evidence type="ECO:0008006" key="4">
    <source>
        <dbReference type="Google" id="ProtNLM"/>
    </source>
</evidence>
<keyword evidence="3" id="KW-1185">Reference proteome</keyword>
<keyword evidence="1" id="KW-0812">Transmembrane</keyword>
<evidence type="ECO:0000313" key="2">
    <source>
        <dbReference type="EMBL" id="MDO7874998.1"/>
    </source>
</evidence>
<evidence type="ECO:0000256" key="1">
    <source>
        <dbReference type="SAM" id="Phobius"/>
    </source>
</evidence>
<comment type="caution">
    <text evidence="2">The sequence shown here is derived from an EMBL/GenBank/DDBJ whole genome shotgun (WGS) entry which is preliminary data.</text>
</comment>
<name>A0ABT9B9W1_9BACT</name>
<keyword evidence="1" id="KW-0472">Membrane</keyword>
<dbReference type="EMBL" id="JAUQSY010000005">
    <property type="protein sequence ID" value="MDO7874998.1"/>
    <property type="molecule type" value="Genomic_DNA"/>
</dbReference>
<feature type="transmembrane region" description="Helical" evidence="1">
    <location>
        <begin position="21"/>
        <end position="39"/>
    </location>
</feature>
<sequence length="91" mass="10169">MLNTPTTEERLGKSPQRIVRYFVLVMALIYLALGIWLLLTAGKASPAGTLLPLSPTTKKVLGGVFIAYGVLRFVRAYQQNFRKPSDEDETR</sequence>
<gene>
    <name evidence="2" type="ORF">Q5H93_09680</name>
</gene>
<proteinExistence type="predicted"/>
<feature type="transmembrane region" description="Helical" evidence="1">
    <location>
        <begin position="59"/>
        <end position="77"/>
    </location>
</feature>
<dbReference type="Proteomes" id="UP001176429">
    <property type="component" value="Unassembled WGS sequence"/>
</dbReference>
<evidence type="ECO:0000313" key="3">
    <source>
        <dbReference type="Proteomes" id="UP001176429"/>
    </source>
</evidence>